<evidence type="ECO:0000256" key="1">
    <source>
        <dbReference type="SAM" id="SignalP"/>
    </source>
</evidence>
<evidence type="ECO:0000313" key="2">
    <source>
        <dbReference type="EMBL" id="OQX16247.1"/>
    </source>
</evidence>
<dbReference type="Proteomes" id="UP000192491">
    <property type="component" value="Unassembled WGS sequence"/>
</dbReference>
<organism evidence="2 3">
    <name type="scientific">Thiothrix lacustris</name>
    <dbReference type="NCBI Taxonomy" id="525917"/>
    <lineage>
        <taxon>Bacteria</taxon>
        <taxon>Pseudomonadati</taxon>
        <taxon>Pseudomonadota</taxon>
        <taxon>Gammaproteobacteria</taxon>
        <taxon>Thiotrichales</taxon>
        <taxon>Thiotrichaceae</taxon>
        <taxon>Thiothrix</taxon>
    </lineage>
</organism>
<dbReference type="AlphaFoldDB" id="A0A1Y1QXR2"/>
<feature type="chain" id="PRO_5013073155" evidence="1">
    <location>
        <begin position="29"/>
        <end position="210"/>
    </location>
</feature>
<comment type="caution">
    <text evidence="2">The sequence shown here is derived from an EMBL/GenBank/DDBJ whole genome shotgun (WGS) entry which is preliminary data.</text>
</comment>
<evidence type="ECO:0000313" key="3">
    <source>
        <dbReference type="Proteomes" id="UP000192491"/>
    </source>
</evidence>
<protein>
    <submittedName>
        <fullName evidence="2">Cadherin</fullName>
    </submittedName>
</protein>
<gene>
    <name evidence="2" type="ORF">BWK73_04310</name>
</gene>
<reference evidence="2 3" key="1">
    <citation type="submission" date="2017-01" db="EMBL/GenBank/DDBJ databases">
        <title>Novel large sulfur bacteria in the metagenomes of groundwater-fed chemosynthetic microbial mats in the Lake Huron basin.</title>
        <authorList>
            <person name="Sharrar A.M."/>
            <person name="Flood B.E."/>
            <person name="Bailey J.V."/>
            <person name="Jones D.S."/>
            <person name="Biddanda B."/>
            <person name="Ruberg S.A."/>
            <person name="Marcus D.N."/>
            <person name="Dick G.J."/>
        </authorList>
    </citation>
    <scope>NUCLEOTIDE SEQUENCE [LARGE SCALE GENOMIC DNA]</scope>
    <source>
        <strain evidence="2">A8</strain>
    </source>
</reference>
<accession>A0A1Y1QXR2</accession>
<name>A0A1Y1QXR2_9GAMM</name>
<keyword evidence="1" id="KW-0732">Signal</keyword>
<sequence length="210" mass="22173">MKTIKSLRRALALSSTLAIALTTGSLMAADSAKTSKTPKADVATTDILTYKLALAEDGKTYQVIMKPSVTPKPDISLTGQVTIKAPHASSFAVTSLTSTVEGSNWVEASRVDAPKEDANSDYISFSFVGLQGASARNYHWEAGKEQVVFSFQNADGCVDGVSLMAKDDAFNAAPNSANTNPGNQFTNLGWGSVNENHYAGNEGKAISCKQ</sequence>
<feature type="signal peptide" evidence="1">
    <location>
        <begin position="1"/>
        <end position="28"/>
    </location>
</feature>
<dbReference type="EMBL" id="MTEJ01000006">
    <property type="protein sequence ID" value="OQX16247.1"/>
    <property type="molecule type" value="Genomic_DNA"/>
</dbReference>
<proteinExistence type="predicted"/>